<gene>
    <name evidence="2" type="ORF">FSB75_14365</name>
</gene>
<keyword evidence="3" id="KW-1185">Reference proteome</keyword>
<keyword evidence="1" id="KW-0472">Membrane</keyword>
<protein>
    <submittedName>
        <fullName evidence="2">Uncharacterized protein</fullName>
    </submittedName>
</protein>
<evidence type="ECO:0000313" key="2">
    <source>
        <dbReference type="EMBL" id="QEC57034.1"/>
    </source>
</evidence>
<accession>A0A5B8UK32</accession>
<dbReference type="KEGG" id="fgg:FSB75_14365"/>
<dbReference type="AlphaFoldDB" id="A0A5B8UK32"/>
<evidence type="ECO:0000256" key="1">
    <source>
        <dbReference type="SAM" id="Phobius"/>
    </source>
</evidence>
<keyword evidence="1" id="KW-0812">Transmembrane</keyword>
<keyword evidence="1" id="KW-1133">Transmembrane helix</keyword>
<feature type="transmembrane region" description="Helical" evidence="1">
    <location>
        <begin position="6"/>
        <end position="24"/>
    </location>
</feature>
<proteinExistence type="predicted"/>
<evidence type="ECO:0000313" key="3">
    <source>
        <dbReference type="Proteomes" id="UP000321204"/>
    </source>
</evidence>
<reference evidence="2 3" key="1">
    <citation type="journal article" date="2015" name="Int. J. Syst. Evol. Microbiol.">
        <title>Flavisolibacter ginsenosidimutans sp. nov., with ginsenoside-converting activity isolated from soil used for cultivating ginseng.</title>
        <authorList>
            <person name="Zhao Y."/>
            <person name="Liu Q."/>
            <person name="Kang M.S."/>
            <person name="Jin F."/>
            <person name="Yu H."/>
            <person name="Im W.T."/>
        </authorList>
    </citation>
    <scope>NUCLEOTIDE SEQUENCE [LARGE SCALE GENOMIC DNA]</scope>
    <source>
        <strain evidence="2 3">Gsoil 636</strain>
    </source>
</reference>
<organism evidence="2 3">
    <name type="scientific">Flavisolibacter ginsenosidimutans</name>
    <dbReference type="NCBI Taxonomy" id="661481"/>
    <lineage>
        <taxon>Bacteria</taxon>
        <taxon>Pseudomonadati</taxon>
        <taxon>Bacteroidota</taxon>
        <taxon>Chitinophagia</taxon>
        <taxon>Chitinophagales</taxon>
        <taxon>Chitinophagaceae</taxon>
        <taxon>Flavisolibacter</taxon>
    </lineage>
</organism>
<dbReference type="RefSeq" id="WP_146788902.1">
    <property type="nucleotide sequence ID" value="NZ_BAABIO010000003.1"/>
</dbReference>
<dbReference type="Proteomes" id="UP000321204">
    <property type="component" value="Chromosome"/>
</dbReference>
<name>A0A5B8UK32_9BACT</name>
<sequence length="97" mass="11470">MKQLSIRLIAPFFSLYSVALRLVYFTSRSANRAITTPQRLVGKWRLYLNYCPECNSCAPKLHHCDVCKADTKSYFAWNKEVEKTWWKRYAEKHHIAA</sequence>
<dbReference type="EMBL" id="CP042433">
    <property type="protein sequence ID" value="QEC57034.1"/>
    <property type="molecule type" value="Genomic_DNA"/>
</dbReference>